<evidence type="ECO:0000313" key="2">
    <source>
        <dbReference type="Proteomes" id="UP000182334"/>
    </source>
</evidence>
<protein>
    <submittedName>
        <fullName evidence="1">CIC11C00000005245</fullName>
    </submittedName>
</protein>
<keyword evidence="2" id="KW-1185">Reference proteome</keyword>
<dbReference type="PROSITE" id="PS51450">
    <property type="entry name" value="LRR"/>
    <property type="match status" value="1"/>
</dbReference>
<dbReference type="Proteomes" id="UP000182334">
    <property type="component" value="Chromosome II"/>
</dbReference>
<organism evidence="1 2">
    <name type="scientific">Sungouiella intermedia</name>
    <dbReference type="NCBI Taxonomy" id="45354"/>
    <lineage>
        <taxon>Eukaryota</taxon>
        <taxon>Fungi</taxon>
        <taxon>Dikarya</taxon>
        <taxon>Ascomycota</taxon>
        <taxon>Saccharomycotina</taxon>
        <taxon>Pichiomycetes</taxon>
        <taxon>Metschnikowiaceae</taxon>
        <taxon>Sungouiella</taxon>
    </lineage>
</organism>
<dbReference type="SUPFAM" id="SSF52058">
    <property type="entry name" value="L domain-like"/>
    <property type="match status" value="1"/>
</dbReference>
<accession>A0A1L0BG34</accession>
<dbReference type="PANTHER" id="PTHR32134">
    <property type="entry name" value="FNIP REPEAT-CONTAINING PROTEIN"/>
    <property type="match status" value="1"/>
</dbReference>
<gene>
    <name evidence="1" type="ORF">SAMEA4029010_CIC11G00000005245</name>
</gene>
<proteinExistence type="predicted"/>
<dbReference type="Gene3D" id="3.80.10.10">
    <property type="entry name" value="Ribonuclease Inhibitor"/>
    <property type="match status" value="2"/>
</dbReference>
<evidence type="ECO:0000313" key="1">
    <source>
        <dbReference type="EMBL" id="SGZ49231.1"/>
    </source>
</evidence>
<sequence>MSEILVDIFPLEVIDNIFLFLSEKALTTFYKEFIETSVLRSIAISRIRKTISVHSLEDLVEAAKVNAPIGTMHLNYEEEYLPFLKENPSFVASIADVKLVVRCHTGYTVLEEILFRSISQFTVTNARCFDPSLVLRNLNLIEVSCGNDLRKLDGWPPTLSHLKISSHGNLTLINLPKSLRELNCEFLDWAMDVFPPKLVKLSFHYIKGFPSNRMEFPETLKELLIRNCSVPDIEKLVARLPSRLTKLHFEHQIGSKLSSLKFPDSIEVLNLSFCDIESLEGFKFPSSLVSLNLNFNRIRKLQNLKFPETLRVLSLGSNTIWTLDFCEFPNLLRELYAGSNHFISMDRANFPELEVLDISTSSRRNIKSIRNVRFPSTLKVLNALGHAIKDCWRTSFPEGLKELRITVKGRPQRMSFPSELEILALTLPKSRKSKFAHLALPETLQKLEITNGRCIEFDWKLPHLQQLVLYDFKGHLKVPPTVSRLEVSVMSGKWLKGLSIAHNLEMLDVICEEGYFNENIDDIIENRV</sequence>
<dbReference type="InterPro" id="IPR001611">
    <property type="entry name" value="Leu-rich_rpt"/>
</dbReference>
<dbReference type="EMBL" id="LT635757">
    <property type="protein sequence ID" value="SGZ49231.1"/>
    <property type="molecule type" value="Genomic_DNA"/>
</dbReference>
<name>A0A1L0BG34_9ASCO</name>
<dbReference type="InterPro" id="IPR032675">
    <property type="entry name" value="LRR_dom_sf"/>
</dbReference>
<dbReference type="OrthoDB" id="266138at2759"/>
<dbReference type="InterPro" id="IPR051251">
    <property type="entry name" value="STK_FNIP-Repeat"/>
</dbReference>
<dbReference type="PANTHER" id="PTHR32134:SF92">
    <property type="entry name" value="FNIP REPEAT-CONTAINING PROTEIN"/>
    <property type="match status" value="1"/>
</dbReference>
<dbReference type="AlphaFoldDB" id="A0A1L0BG34"/>
<reference evidence="1 2" key="1">
    <citation type="submission" date="2016-10" db="EMBL/GenBank/DDBJ databases">
        <authorList>
            <person name="de Groot N.N."/>
        </authorList>
    </citation>
    <scope>NUCLEOTIDE SEQUENCE [LARGE SCALE GENOMIC DNA]</scope>
    <source>
        <strain evidence="1 2">CBS 141442</strain>
    </source>
</reference>